<feature type="transmembrane region" description="Helical" evidence="6">
    <location>
        <begin position="205"/>
        <end position="221"/>
    </location>
</feature>
<dbReference type="RefSeq" id="XP_024581187.1">
    <property type="nucleotide sequence ID" value="XM_024730962.1"/>
</dbReference>
<feature type="transmembrane region" description="Helical" evidence="6">
    <location>
        <begin position="274"/>
        <end position="292"/>
    </location>
</feature>
<dbReference type="GO" id="GO:0015179">
    <property type="term" value="F:L-amino acid transmembrane transporter activity"/>
    <property type="evidence" value="ECO:0007669"/>
    <property type="project" value="TreeGrafter"/>
</dbReference>
<sequence>MTEEAPLLIGSGGSCSSPRRSNLHPSPHPDEAPSNLEQGRLQIHSGAEEGNSQRTAIQSLSRAEKRLSKHGSSSSMRIVHRVEKISVAVVVVHLLKGNIGPGAMSLPSGFSKTGIYAGPVLFILVALVSVYNMDLLLRCKQILSPKAPMSFGEVGRKLLGPKGKMLIDVFLVGTQLGICCVYFTFVATNINVVLPERIQNVVNERQLVFAIFPALLLLSWVRTLRRITPFSSLANFAVLVGITIVFYYSIDYWKHPKMLRETTVYADWSQVPEFYGTAVYSFEGIGLVLPIQNVMVEPERFPRVLATCMLSILVLFLFIGEIPTLAFGRIDNGSVTAVLHQYCEGRLVTLANIALAFACTLSFPIQFYPAIDVLERMLRHKSLMRPAPPNESIQAALEAQRRRKFRRDPQDRSLNGVKGGQFNDKQKNEDDHMQLASSHPKRNRPLPILLSLQKMRRSFSPIASPLAVAAAASLPSTPSTVGCLERFMCNLSPYECNRTLFRSMLCTSLMVIAICVPDVGLLISLFGSVGSSMLAIILPPVLYITATKSTMSLSSRIFHLGIVFLGVIGMVAGTVQAMCRVISSFY</sequence>
<dbReference type="STRING" id="4781.A0A0P1AUK6"/>
<keyword evidence="2 6" id="KW-0812">Transmembrane</keyword>
<dbReference type="OrthoDB" id="1684102at2759"/>
<evidence type="ECO:0000256" key="1">
    <source>
        <dbReference type="ARBA" id="ARBA00004141"/>
    </source>
</evidence>
<dbReference type="AlphaFoldDB" id="A0A0P1AUK6"/>
<evidence type="ECO:0000256" key="4">
    <source>
        <dbReference type="ARBA" id="ARBA00023136"/>
    </source>
</evidence>
<proteinExistence type="predicted"/>
<feature type="transmembrane region" description="Helical" evidence="6">
    <location>
        <begin position="557"/>
        <end position="578"/>
    </location>
</feature>
<accession>A0A0P1AUK6</accession>
<feature type="transmembrane region" description="Helical" evidence="6">
    <location>
        <begin position="347"/>
        <end position="371"/>
    </location>
</feature>
<feature type="transmembrane region" description="Helical" evidence="6">
    <location>
        <begin position="304"/>
        <end position="327"/>
    </location>
</feature>
<feature type="transmembrane region" description="Helical" evidence="6">
    <location>
        <begin position="165"/>
        <end position="185"/>
    </location>
</feature>
<keyword evidence="4 6" id="KW-0472">Membrane</keyword>
<dbReference type="InterPro" id="IPR013057">
    <property type="entry name" value="AA_transpt_TM"/>
</dbReference>
<keyword evidence="9" id="KW-1185">Reference proteome</keyword>
<dbReference type="OMA" id="FMIEIAD"/>
<feature type="transmembrane region" description="Helical" evidence="6">
    <location>
        <begin position="500"/>
        <end position="519"/>
    </location>
</feature>
<feature type="transmembrane region" description="Helical" evidence="6">
    <location>
        <begin position="115"/>
        <end position="137"/>
    </location>
</feature>
<organism evidence="8 9">
    <name type="scientific">Plasmopara halstedii</name>
    <name type="common">Downy mildew of sunflower</name>
    <dbReference type="NCBI Taxonomy" id="4781"/>
    <lineage>
        <taxon>Eukaryota</taxon>
        <taxon>Sar</taxon>
        <taxon>Stramenopiles</taxon>
        <taxon>Oomycota</taxon>
        <taxon>Peronosporomycetes</taxon>
        <taxon>Peronosporales</taxon>
        <taxon>Peronosporaceae</taxon>
        <taxon>Plasmopara</taxon>
    </lineage>
</organism>
<evidence type="ECO:0000256" key="3">
    <source>
        <dbReference type="ARBA" id="ARBA00022989"/>
    </source>
</evidence>
<dbReference type="EMBL" id="CCYD01001336">
    <property type="protein sequence ID" value="CEG44818.1"/>
    <property type="molecule type" value="Genomic_DNA"/>
</dbReference>
<evidence type="ECO:0000259" key="7">
    <source>
        <dbReference type="Pfam" id="PF01490"/>
    </source>
</evidence>
<name>A0A0P1AUK6_PLAHL</name>
<keyword evidence="3 6" id="KW-1133">Transmembrane helix</keyword>
<feature type="transmembrane region" description="Helical" evidence="6">
    <location>
        <begin position="233"/>
        <end position="250"/>
    </location>
</feature>
<dbReference type="Proteomes" id="UP000054928">
    <property type="component" value="Unassembled WGS sequence"/>
</dbReference>
<evidence type="ECO:0000256" key="5">
    <source>
        <dbReference type="SAM" id="MobiDB-lite"/>
    </source>
</evidence>
<feature type="domain" description="Amino acid transporter transmembrane" evidence="7">
    <location>
        <begin position="84"/>
        <end position="578"/>
    </location>
</feature>
<feature type="compositionally biased region" description="Basic and acidic residues" evidence="5">
    <location>
        <begin position="424"/>
        <end position="433"/>
    </location>
</feature>
<evidence type="ECO:0000313" key="8">
    <source>
        <dbReference type="EMBL" id="CEG44818.1"/>
    </source>
</evidence>
<feature type="region of interest" description="Disordered" evidence="5">
    <location>
        <begin position="398"/>
        <end position="442"/>
    </location>
</feature>
<protein>
    <submittedName>
        <fullName evidence="8">Amino acid auxin permease family</fullName>
    </submittedName>
</protein>
<evidence type="ECO:0000313" key="9">
    <source>
        <dbReference type="Proteomes" id="UP000054928"/>
    </source>
</evidence>
<evidence type="ECO:0000256" key="6">
    <source>
        <dbReference type="SAM" id="Phobius"/>
    </source>
</evidence>
<dbReference type="PANTHER" id="PTHR22950">
    <property type="entry name" value="AMINO ACID TRANSPORTER"/>
    <property type="match status" value="1"/>
</dbReference>
<feature type="transmembrane region" description="Helical" evidence="6">
    <location>
        <begin position="525"/>
        <end position="545"/>
    </location>
</feature>
<dbReference type="Pfam" id="PF01490">
    <property type="entry name" value="Aa_trans"/>
    <property type="match status" value="1"/>
</dbReference>
<feature type="region of interest" description="Disordered" evidence="5">
    <location>
        <begin position="1"/>
        <end position="39"/>
    </location>
</feature>
<dbReference type="GO" id="GO:0016020">
    <property type="term" value="C:membrane"/>
    <property type="evidence" value="ECO:0007669"/>
    <property type="project" value="UniProtKB-SubCell"/>
</dbReference>
<comment type="subcellular location">
    <subcellularLocation>
        <location evidence="1">Membrane</location>
        <topology evidence="1">Multi-pass membrane protein</topology>
    </subcellularLocation>
</comment>
<dbReference type="GeneID" id="36396208"/>
<dbReference type="PANTHER" id="PTHR22950:SF681">
    <property type="entry name" value="SH2 DOMAIN-CONTAINING PROTEIN"/>
    <property type="match status" value="1"/>
</dbReference>
<evidence type="ECO:0000256" key="2">
    <source>
        <dbReference type="ARBA" id="ARBA00022692"/>
    </source>
</evidence>
<reference evidence="9" key="1">
    <citation type="submission" date="2014-09" db="EMBL/GenBank/DDBJ databases">
        <authorList>
            <person name="Sharma Rahul"/>
            <person name="Thines Marco"/>
        </authorList>
    </citation>
    <scope>NUCLEOTIDE SEQUENCE [LARGE SCALE GENOMIC DNA]</scope>
</reference>